<comment type="caution">
    <text evidence="1">The sequence shown here is derived from an EMBL/GenBank/DDBJ whole genome shotgun (WGS) entry which is preliminary data.</text>
</comment>
<protein>
    <recommendedName>
        <fullName evidence="3">Uridine kinase</fullName>
    </recommendedName>
</protein>
<dbReference type="PANTHER" id="PTHR10285">
    <property type="entry name" value="URIDINE KINASE"/>
    <property type="match status" value="1"/>
</dbReference>
<keyword evidence="2" id="KW-1185">Reference proteome</keyword>
<dbReference type="EMBL" id="NFLJ01000019">
    <property type="protein sequence ID" value="OUQ34164.1"/>
    <property type="molecule type" value="Genomic_DNA"/>
</dbReference>
<reference evidence="1 2" key="1">
    <citation type="journal article" date="2018" name="BMC Genomics">
        <title>Whole genome sequencing and function prediction of 133 gut anaerobes isolated from chicken caecum in pure cultures.</title>
        <authorList>
            <person name="Medvecky M."/>
            <person name="Cejkova D."/>
            <person name="Polansky O."/>
            <person name="Karasova D."/>
            <person name="Kubasova T."/>
            <person name="Cizek A."/>
            <person name="Rychlik I."/>
        </authorList>
    </citation>
    <scope>NUCLEOTIDE SEQUENCE [LARGE SCALE GENOMIC DNA]</scope>
    <source>
        <strain evidence="1 2">An13</strain>
    </source>
</reference>
<dbReference type="OrthoDB" id="1420794at2"/>
<dbReference type="RefSeq" id="WP_087358128.1">
    <property type="nucleotide sequence ID" value="NZ_NFLJ01000019.1"/>
</dbReference>
<evidence type="ECO:0000313" key="1">
    <source>
        <dbReference type="EMBL" id="OUQ34164.1"/>
    </source>
</evidence>
<name>A0A1Y4SW88_9FIRM</name>
<dbReference type="SUPFAM" id="SSF52540">
    <property type="entry name" value="P-loop containing nucleoside triphosphate hydrolases"/>
    <property type="match status" value="1"/>
</dbReference>
<accession>A0A1Y4SW88</accession>
<evidence type="ECO:0000313" key="2">
    <source>
        <dbReference type="Proteomes" id="UP000195305"/>
    </source>
</evidence>
<gene>
    <name evidence="1" type="ORF">B5E75_07450</name>
</gene>
<proteinExistence type="predicted"/>
<dbReference type="Proteomes" id="UP000195305">
    <property type="component" value="Unassembled WGS sequence"/>
</dbReference>
<dbReference type="InterPro" id="IPR027417">
    <property type="entry name" value="P-loop_NTPase"/>
</dbReference>
<evidence type="ECO:0008006" key="3">
    <source>
        <dbReference type="Google" id="ProtNLM"/>
    </source>
</evidence>
<organism evidence="1 2">
    <name type="scientific">Massilimicrobiota timonensis</name>
    <dbReference type="NCBI Taxonomy" id="1776392"/>
    <lineage>
        <taxon>Bacteria</taxon>
        <taxon>Bacillati</taxon>
        <taxon>Bacillota</taxon>
        <taxon>Erysipelotrichia</taxon>
        <taxon>Erysipelotrichales</taxon>
        <taxon>Erysipelotrichaceae</taxon>
        <taxon>Massilimicrobiota</taxon>
    </lineage>
</organism>
<dbReference type="AlphaFoldDB" id="A0A1Y4SW88"/>
<sequence length="185" mass="21478">MTLEELIHDLSQQSSFLLAIDGMSGSGKTTLAHHLAQKFHAQVFHMDDFFLPLEMRTPERLQQSGGNVHYERFLETVLKPLSCQQDVDYQPFDCQAMTLKKSEHKSYCPFCIVEGSYALHPSLQSYYTHAVVLKISADTQKERLLKRNPEKIEMFINKWIPLENQYFQAFDLFGQYPVLDATHIF</sequence>
<dbReference type="Gene3D" id="3.40.50.300">
    <property type="entry name" value="P-loop containing nucleotide triphosphate hydrolases"/>
    <property type="match status" value="1"/>
</dbReference>